<dbReference type="STRING" id="1197717.BED41_07000"/>
<organism evidence="4 5">
    <name type="scientific">Cloacibacillus porcorum</name>
    <dbReference type="NCBI Taxonomy" id="1197717"/>
    <lineage>
        <taxon>Bacteria</taxon>
        <taxon>Thermotogati</taxon>
        <taxon>Synergistota</taxon>
        <taxon>Synergistia</taxon>
        <taxon>Synergistales</taxon>
        <taxon>Synergistaceae</taxon>
        <taxon>Cloacibacillus</taxon>
    </lineage>
</organism>
<dbReference type="KEGG" id="cpor:BED41_07000"/>
<evidence type="ECO:0000256" key="3">
    <source>
        <dbReference type="SAM" id="SignalP"/>
    </source>
</evidence>
<gene>
    <name evidence="4" type="ORF">BED41_07000</name>
</gene>
<evidence type="ECO:0000256" key="1">
    <source>
        <dbReference type="SAM" id="MobiDB-lite"/>
    </source>
</evidence>
<proteinExistence type="predicted"/>
<keyword evidence="2" id="KW-1133">Transmembrane helix</keyword>
<keyword evidence="2" id="KW-0472">Membrane</keyword>
<dbReference type="AlphaFoldDB" id="A0A1B2I4E4"/>
<evidence type="ECO:0000256" key="2">
    <source>
        <dbReference type="SAM" id="Phobius"/>
    </source>
</evidence>
<accession>A0A1B2I4E4</accession>
<feature type="region of interest" description="Disordered" evidence="1">
    <location>
        <begin position="42"/>
        <end position="69"/>
    </location>
</feature>
<feature type="transmembrane region" description="Helical" evidence="2">
    <location>
        <begin position="308"/>
        <end position="333"/>
    </location>
</feature>
<keyword evidence="3" id="KW-0732">Signal</keyword>
<feature type="signal peptide" evidence="3">
    <location>
        <begin position="1"/>
        <end position="24"/>
    </location>
</feature>
<keyword evidence="2" id="KW-0812">Transmembrane</keyword>
<dbReference type="RefSeq" id="WP_066744375.1">
    <property type="nucleotide sequence ID" value="NZ_CAUFKJ010000040.1"/>
</dbReference>
<dbReference type="EMBL" id="CP016757">
    <property type="protein sequence ID" value="ANZ44851.1"/>
    <property type="molecule type" value="Genomic_DNA"/>
</dbReference>
<evidence type="ECO:0000313" key="5">
    <source>
        <dbReference type="Proteomes" id="UP000093044"/>
    </source>
</evidence>
<sequence length="385" mass="40302">MKKKSMLAISMAVSIILSAAAAFAATGTTPVTAPAATTAPANTAAATEPSAVPAAAPASTTQAPATVSTGTQNTIVKPLNTAPAFQMLERIETIVYGRPRDGGLLNRLNDVEKTVFGRELPGSLTERQTALIDFLEKGTGTQPSLLFKLSVAEWGIEQQIHPTWSLSKRVDSMEGVLEGAIQAGPLVSRVERLLTRLLPDGIAAVQFELPKETIVKGALLDTLTVRNVKVDDIIILGLNEQIVVGDVLVAPKGSRVFGHITKVKPPRSFGRSSEIEMRIDSIEVLGPSVVPVNLGEAAKKAMDVDSGIIGAAGASFGGALLLGPVGLAGGFLIRGNDKQLKEGTLFYVQTVDNVTVSGYKIPQQITPITQTEDSAPQGTQSAPLN</sequence>
<dbReference type="OrthoDB" id="3893at2"/>
<dbReference type="Proteomes" id="UP000093044">
    <property type="component" value="Chromosome"/>
</dbReference>
<feature type="chain" id="PRO_5008538932" evidence="3">
    <location>
        <begin position="25"/>
        <end position="385"/>
    </location>
</feature>
<keyword evidence="5" id="KW-1185">Reference proteome</keyword>
<evidence type="ECO:0000313" key="4">
    <source>
        <dbReference type="EMBL" id="ANZ44851.1"/>
    </source>
</evidence>
<name>A0A1B2I4E4_9BACT</name>
<reference evidence="4" key="1">
    <citation type="submission" date="2016-08" db="EMBL/GenBank/DDBJ databases">
        <title>Complete genome of Cloacibacillus porcorum.</title>
        <authorList>
            <person name="Looft T."/>
            <person name="Bayles D.O."/>
            <person name="Alt D.P."/>
        </authorList>
    </citation>
    <scope>NUCLEOTIDE SEQUENCE [LARGE SCALE GENOMIC DNA]</scope>
    <source>
        <strain evidence="4">CL-84</strain>
    </source>
</reference>
<protein>
    <submittedName>
        <fullName evidence="4">Uncharacterized protein</fullName>
    </submittedName>
</protein>
<dbReference type="GeneID" id="83057596"/>